<dbReference type="SUPFAM" id="SSF103473">
    <property type="entry name" value="MFS general substrate transporter"/>
    <property type="match status" value="1"/>
</dbReference>
<evidence type="ECO:0000256" key="6">
    <source>
        <dbReference type="ARBA" id="ARBA00023136"/>
    </source>
</evidence>
<feature type="transmembrane region" description="Helical" evidence="7">
    <location>
        <begin position="12"/>
        <end position="32"/>
    </location>
</feature>
<keyword evidence="6 7" id="KW-0472">Membrane</keyword>
<reference evidence="9" key="1">
    <citation type="submission" date="2023-07" db="EMBL/GenBank/DDBJ databases">
        <title>The extreme plant-growth-promoting properties of Pantoea phytobeneficialis PF55 revealed by functional and genomic analysis.</title>
        <authorList>
            <person name="Nascimento F.X."/>
            <person name="Marcio R.J."/>
        </authorList>
    </citation>
    <scope>NUCLEOTIDE SEQUENCE</scope>
    <source>
        <strain evidence="9">PF55</strain>
    </source>
</reference>
<feature type="domain" description="Major facilitator superfamily (MFS) profile" evidence="8">
    <location>
        <begin position="19"/>
        <end position="132"/>
    </location>
</feature>
<accession>A0ABT8XVB9</accession>
<evidence type="ECO:0000256" key="4">
    <source>
        <dbReference type="ARBA" id="ARBA00022692"/>
    </source>
</evidence>
<name>A0ABT8XVB9_9GAMM</name>
<dbReference type="Proteomes" id="UP001171299">
    <property type="component" value="Unassembled WGS sequence"/>
</dbReference>
<evidence type="ECO:0000256" key="3">
    <source>
        <dbReference type="ARBA" id="ARBA00022475"/>
    </source>
</evidence>
<dbReference type="EMBL" id="JAUOOM010000007">
    <property type="protein sequence ID" value="MDO6406850.1"/>
    <property type="molecule type" value="Genomic_DNA"/>
</dbReference>
<comment type="subcellular location">
    <subcellularLocation>
        <location evidence="1">Cell membrane</location>
        <topology evidence="1">Multi-pass membrane protein</topology>
    </subcellularLocation>
</comment>
<keyword evidence="2" id="KW-0813">Transport</keyword>
<dbReference type="InterPro" id="IPR020846">
    <property type="entry name" value="MFS_dom"/>
</dbReference>
<feature type="transmembrane region" description="Helical" evidence="7">
    <location>
        <begin position="85"/>
        <end position="103"/>
    </location>
</feature>
<evidence type="ECO:0000256" key="2">
    <source>
        <dbReference type="ARBA" id="ARBA00022448"/>
    </source>
</evidence>
<dbReference type="PANTHER" id="PTHR42718">
    <property type="entry name" value="MAJOR FACILITATOR SUPERFAMILY MULTIDRUG TRANSPORTER MFSC"/>
    <property type="match status" value="1"/>
</dbReference>
<gene>
    <name evidence="9" type="ORF">Q3404_09690</name>
</gene>
<evidence type="ECO:0000313" key="9">
    <source>
        <dbReference type="EMBL" id="MDO6406850.1"/>
    </source>
</evidence>
<evidence type="ECO:0000259" key="8">
    <source>
        <dbReference type="PROSITE" id="PS50850"/>
    </source>
</evidence>
<dbReference type="InterPro" id="IPR036259">
    <property type="entry name" value="MFS_trans_sf"/>
</dbReference>
<proteinExistence type="predicted"/>
<dbReference type="Pfam" id="PF07690">
    <property type="entry name" value="MFS_1"/>
    <property type="match status" value="1"/>
</dbReference>
<keyword evidence="10" id="KW-1185">Reference proteome</keyword>
<evidence type="ECO:0000256" key="1">
    <source>
        <dbReference type="ARBA" id="ARBA00004651"/>
    </source>
</evidence>
<protein>
    <recommendedName>
        <fullName evidence="8">Major facilitator superfamily (MFS) profile domain-containing protein</fullName>
    </recommendedName>
</protein>
<evidence type="ECO:0000256" key="5">
    <source>
        <dbReference type="ARBA" id="ARBA00022989"/>
    </source>
</evidence>
<dbReference type="InterPro" id="IPR011701">
    <property type="entry name" value="MFS"/>
</dbReference>
<feature type="transmembrane region" description="Helical" evidence="7">
    <location>
        <begin position="52"/>
        <end position="73"/>
    </location>
</feature>
<keyword evidence="5 7" id="KW-1133">Transmembrane helix</keyword>
<organism evidence="9 10">
    <name type="scientific">Pantoea phytobeneficialis</name>
    <dbReference type="NCBI Taxonomy" id="2052056"/>
    <lineage>
        <taxon>Bacteria</taxon>
        <taxon>Pseudomonadati</taxon>
        <taxon>Pseudomonadota</taxon>
        <taxon>Gammaproteobacteria</taxon>
        <taxon>Enterobacterales</taxon>
        <taxon>Erwiniaceae</taxon>
        <taxon>Pantoea</taxon>
    </lineage>
</organism>
<comment type="caution">
    <text evidence="9">The sequence shown here is derived from an EMBL/GenBank/DDBJ whole genome shotgun (WGS) entry which is preliminary data.</text>
</comment>
<keyword evidence="4 7" id="KW-0812">Transmembrane</keyword>
<dbReference type="PROSITE" id="PS50850">
    <property type="entry name" value="MFS"/>
    <property type="match status" value="1"/>
</dbReference>
<keyword evidence="3" id="KW-1003">Cell membrane</keyword>
<sequence length="132" mass="14188">MSDSASPSTTASVSYSNLILAIILVSYTMIVIDNSVVITGLLKIKTQLAFTSAGLSWVSSAYALTFGGLLLLCARAGDILGRRHLLVAGLALFTLSSLCIGLAPTAEWLMVTREHALFHCMRRRVVFRPVSD</sequence>
<dbReference type="Gene3D" id="1.20.1720.10">
    <property type="entry name" value="Multidrug resistance protein D"/>
    <property type="match status" value="1"/>
</dbReference>
<evidence type="ECO:0000256" key="7">
    <source>
        <dbReference type="SAM" id="Phobius"/>
    </source>
</evidence>
<dbReference type="PANTHER" id="PTHR42718:SF46">
    <property type="entry name" value="BLR6921 PROTEIN"/>
    <property type="match status" value="1"/>
</dbReference>
<evidence type="ECO:0000313" key="10">
    <source>
        <dbReference type="Proteomes" id="UP001171299"/>
    </source>
</evidence>